<dbReference type="AlphaFoldDB" id="A0A7V8NNR5"/>
<feature type="non-terminal residue" evidence="1">
    <location>
        <position position="58"/>
    </location>
</feature>
<reference evidence="1" key="1">
    <citation type="submission" date="2020-06" db="EMBL/GenBank/DDBJ databases">
        <title>Legume-microbial interactions unlock mineral nutrients during tropical forest succession.</title>
        <authorList>
            <person name="Epihov D.Z."/>
        </authorList>
    </citation>
    <scope>NUCLEOTIDE SEQUENCE [LARGE SCALE GENOMIC DNA]</scope>
    <source>
        <strain evidence="1">Pan2503</strain>
    </source>
</reference>
<evidence type="ECO:0000313" key="2">
    <source>
        <dbReference type="Proteomes" id="UP000567293"/>
    </source>
</evidence>
<comment type="caution">
    <text evidence="1">The sequence shown here is derived from an EMBL/GenBank/DDBJ whole genome shotgun (WGS) entry which is preliminary data.</text>
</comment>
<keyword evidence="2" id="KW-1185">Reference proteome</keyword>
<dbReference type="PROSITE" id="PS51257">
    <property type="entry name" value="PROKAR_LIPOPROTEIN"/>
    <property type="match status" value="1"/>
</dbReference>
<organism evidence="1 2">
    <name type="scientific">Candidatus Acidiferrum panamense</name>
    <dbReference type="NCBI Taxonomy" id="2741543"/>
    <lineage>
        <taxon>Bacteria</taxon>
        <taxon>Pseudomonadati</taxon>
        <taxon>Acidobacteriota</taxon>
        <taxon>Terriglobia</taxon>
        <taxon>Candidatus Acidiferrales</taxon>
        <taxon>Candidatus Acidiferrum</taxon>
    </lineage>
</organism>
<gene>
    <name evidence="1" type="ORF">HRJ53_06690</name>
</gene>
<accession>A0A7V8NNR5</accession>
<protein>
    <submittedName>
        <fullName evidence="1">Uncharacterized protein</fullName>
    </submittedName>
</protein>
<dbReference type="EMBL" id="JACDQQ010000655">
    <property type="protein sequence ID" value="MBA0084663.1"/>
    <property type="molecule type" value="Genomic_DNA"/>
</dbReference>
<sequence length="58" mass="6627">MINRIIDISVKHKSLLLVGVALACLWGWRSMMTLPLDATPDLSETQVILYSRWDRSPD</sequence>
<name>A0A7V8NNR5_9BACT</name>
<evidence type="ECO:0000313" key="1">
    <source>
        <dbReference type="EMBL" id="MBA0084663.1"/>
    </source>
</evidence>
<proteinExistence type="predicted"/>
<dbReference type="Proteomes" id="UP000567293">
    <property type="component" value="Unassembled WGS sequence"/>
</dbReference>